<evidence type="ECO:0000256" key="1">
    <source>
        <dbReference type="ARBA" id="ARBA00022475"/>
    </source>
</evidence>
<feature type="region of interest" description="Disordered" evidence="6">
    <location>
        <begin position="53"/>
        <end position="76"/>
    </location>
</feature>
<evidence type="ECO:0000256" key="4">
    <source>
        <dbReference type="ARBA" id="ARBA00023136"/>
    </source>
</evidence>
<dbReference type="Proteomes" id="UP000005959">
    <property type="component" value="Unassembled WGS sequence"/>
</dbReference>
<keyword evidence="2 5" id="KW-0812">Transmembrane</keyword>
<evidence type="ECO:0000313" key="7">
    <source>
        <dbReference type="EMBL" id="EHM43650.1"/>
    </source>
</evidence>
<dbReference type="PATRIC" id="fig|1002364.3.peg.1718"/>
<comment type="similarity">
    <text evidence="5">Belongs to the UPF0370 family.</text>
</comment>
<comment type="subcellular location">
    <subcellularLocation>
        <location evidence="5">Cell membrane</location>
        <topology evidence="5">Single-pass membrane protein</topology>
    </subcellularLocation>
</comment>
<sequence>MQFSHLISQKFKVVAMQWLADYWWIILLVLIGMVWNGMKALLKVDHKSFLSNKPELPPHRDNNAQWDNDDDWPKKK</sequence>
<evidence type="ECO:0000313" key="8">
    <source>
        <dbReference type="Proteomes" id="UP000005959"/>
    </source>
</evidence>
<dbReference type="EMBL" id="AGCI01000038">
    <property type="protein sequence ID" value="EHM43650.1"/>
    <property type="molecule type" value="Genomic_DNA"/>
</dbReference>
<evidence type="ECO:0000256" key="3">
    <source>
        <dbReference type="ARBA" id="ARBA00022989"/>
    </source>
</evidence>
<keyword evidence="3 5" id="KW-1133">Transmembrane helix</keyword>
<organism evidence="7 8">
    <name type="scientific">Hafnia alvei ATCC 51873</name>
    <dbReference type="NCBI Taxonomy" id="1002364"/>
    <lineage>
        <taxon>Bacteria</taxon>
        <taxon>Pseudomonadati</taxon>
        <taxon>Pseudomonadota</taxon>
        <taxon>Gammaproteobacteria</taxon>
        <taxon>Enterobacterales</taxon>
        <taxon>Hafniaceae</taxon>
        <taxon>Hafnia</taxon>
    </lineage>
</organism>
<keyword evidence="1 5" id="KW-1003">Cell membrane</keyword>
<dbReference type="Pfam" id="PF13980">
    <property type="entry name" value="UPF0370"/>
    <property type="match status" value="1"/>
</dbReference>
<dbReference type="HAMAP" id="MF_01566">
    <property type="entry name" value="UPF0370"/>
    <property type="match status" value="1"/>
</dbReference>
<evidence type="ECO:0000256" key="6">
    <source>
        <dbReference type="SAM" id="MobiDB-lite"/>
    </source>
</evidence>
<comment type="caution">
    <text evidence="7">The sequence shown here is derived from an EMBL/GenBank/DDBJ whole genome shotgun (WGS) entry which is preliminary data.</text>
</comment>
<protein>
    <recommendedName>
        <fullName evidence="5">UPF0370 protein HMPREF0454_01892</fullName>
    </recommendedName>
</protein>
<evidence type="ECO:0000256" key="2">
    <source>
        <dbReference type="ARBA" id="ARBA00022692"/>
    </source>
</evidence>
<feature type="transmembrane region" description="Helical" evidence="5">
    <location>
        <begin position="22"/>
        <end position="42"/>
    </location>
</feature>
<reference evidence="7 8" key="1">
    <citation type="submission" date="2011-08" db="EMBL/GenBank/DDBJ databases">
        <authorList>
            <person name="Weinstock G."/>
            <person name="Sodergren E."/>
            <person name="Clifton S."/>
            <person name="Fulton L."/>
            <person name="Fulton B."/>
            <person name="Courtney L."/>
            <person name="Fronick C."/>
            <person name="Harrison M."/>
            <person name="Strong C."/>
            <person name="Farmer C."/>
            <person name="Delahaunty K."/>
            <person name="Markovic C."/>
            <person name="Hall O."/>
            <person name="Minx P."/>
            <person name="Tomlinson C."/>
            <person name="Mitreva M."/>
            <person name="Hou S."/>
            <person name="Chen J."/>
            <person name="Wollam A."/>
            <person name="Pepin K.H."/>
            <person name="Johnson M."/>
            <person name="Bhonagiri V."/>
            <person name="Zhang X."/>
            <person name="Suruliraj S."/>
            <person name="Warren W."/>
            <person name="Chinwalla A."/>
            <person name="Mardis E.R."/>
            <person name="Wilson R.K."/>
        </authorList>
    </citation>
    <scope>NUCLEOTIDE SEQUENCE [LARGE SCALE GENOMIC DNA]</scope>
    <source>
        <strain evidence="7 8">ATCC 51873</strain>
    </source>
</reference>
<dbReference type="HOGENOM" id="CLU_198936_0_0_6"/>
<dbReference type="GO" id="GO:0005886">
    <property type="term" value="C:plasma membrane"/>
    <property type="evidence" value="ECO:0007669"/>
    <property type="project" value="UniProtKB-SubCell"/>
</dbReference>
<evidence type="ECO:0000256" key="5">
    <source>
        <dbReference type="HAMAP-Rule" id="MF_01566"/>
    </source>
</evidence>
<dbReference type="AlphaFoldDB" id="G9Y5I1"/>
<dbReference type="InterPro" id="IPR020910">
    <property type="entry name" value="UPF0370"/>
</dbReference>
<proteinExistence type="inferred from homology"/>
<accession>G9Y5I1</accession>
<name>G9Y5I1_HAFAL</name>
<keyword evidence="4 5" id="KW-0472">Membrane</keyword>
<dbReference type="NCBIfam" id="NF010185">
    <property type="entry name" value="PRK13664.1"/>
    <property type="match status" value="1"/>
</dbReference>
<gene>
    <name evidence="7" type="ORF">HMPREF0454_01892</name>
</gene>